<name>L2FZG3_COLFN</name>
<feature type="compositionally biased region" description="Low complexity" evidence="2">
    <location>
        <begin position="89"/>
        <end position="100"/>
    </location>
</feature>
<evidence type="ECO:0000256" key="2">
    <source>
        <dbReference type="SAM" id="MobiDB-lite"/>
    </source>
</evidence>
<feature type="region of interest" description="Disordered" evidence="2">
    <location>
        <begin position="292"/>
        <end position="316"/>
    </location>
</feature>
<dbReference type="InterPro" id="IPR032466">
    <property type="entry name" value="Metal_Hydrolase"/>
</dbReference>
<dbReference type="Gene3D" id="2.30.40.10">
    <property type="entry name" value="Urease, subunit C, domain 1"/>
    <property type="match status" value="1"/>
</dbReference>
<dbReference type="SUPFAM" id="SSF51556">
    <property type="entry name" value="Metallo-dependent hydrolases"/>
    <property type="match status" value="1"/>
</dbReference>
<comment type="similarity">
    <text evidence="1">Belongs to the metallo-dependent hydrolases superfamily. Hydantoinase/dihydropyrimidinase family.</text>
</comment>
<feature type="region of interest" description="Disordered" evidence="2">
    <location>
        <begin position="69"/>
        <end position="109"/>
    </location>
</feature>
<dbReference type="InterPro" id="IPR011059">
    <property type="entry name" value="Metal-dep_hydrolase_composite"/>
</dbReference>
<accession>L2FZG3</accession>
<dbReference type="InterPro" id="IPR050378">
    <property type="entry name" value="Metallo-dep_Hydrolases_sf"/>
</dbReference>
<evidence type="ECO:0000256" key="1">
    <source>
        <dbReference type="ARBA" id="ARBA00008829"/>
    </source>
</evidence>
<sequence>MEVDLVIENATVVTASDVHARQDIVVRDGKILAVGQDLKSIFSAKTTIDAQHAFVMPGGVDSHVHLDQETTSKPAHAPPSQAAPPPSSPSLRSPAPKSPSTPSWRTTTAAPQASHYGFHLILTNPTPSILRDELPHYVREGISSVKLYMTYEPLKLRDGEILDVMMATRALGMTTMVHAENSDMISWITARLAEQALTAPYYHAISRPNIAEDEAVYRVISLAELSDVPILITCPHYLYLTADALRPNHPAHDAFSGAKHICSPPLREDAMDLEAMWTGIVNGTFTTFSSDHAPSKYDHPSGKKAGLAADGGMREA</sequence>
<evidence type="ECO:0000313" key="3">
    <source>
        <dbReference type="EMBL" id="ELA31143.1"/>
    </source>
</evidence>
<dbReference type="EMBL" id="KB020767">
    <property type="protein sequence ID" value="ELA31143.1"/>
    <property type="molecule type" value="Genomic_DNA"/>
</dbReference>
<reference evidence="3" key="1">
    <citation type="submission" date="2012-08" db="EMBL/GenBank/DDBJ databases">
        <title>Genome analysis of Colletotrichum orbiculare and Colletotrichum fructicola.</title>
        <authorList>
            <person name="Gan P.H.P."/>
            <person name="Ikeda K."/>
            <person name="Irieda H."/>
            <person name="Narusaka M."/>
            <person name="O'Connell R.J."/>
            <person name="Narusaka Y."/>
            <person name="Takano Y."/>
            <person name="Kubo Y."/>
            <person name="Shirasu K."/>
        </authorList>
    </citation>
    <scope>NUCLEOTIDE SEQUENCE</scope>
    <source>
        <strain evidence="3">Nara gc5</strain>
    </source>
</reference>
<dbReference type="PANTHER" id="PTHR11647">
    <property type="entry name" value="HYDRANTOINASE/DIHYDROPYRIMIDINASE FAMILY MEMBER"/>
    <property type="match status" value="1"/>
</dbReference>
<organism evidence="3">
    <name type="scientific">Colletotrichum fructicola (strain Nara gc5)</name>
    <name type="common">Anthracnose fungus</name>
    <name type="synonym">Colletotrichum gloeosporioides (strain Nara gc5)</name>
    <dbReference type="NCBI Taxonomy" id="1213859"/>
    <lineage>
        <taxon>Eukaryota</taxon>
        <taxon>Fungi</taxon>
        <taxon>Dikarya</taxon>
        <taxon>Ascomycota</taxon>
        <taxon>Pezizomycotina</taxon>
        <taxon>Sordariomycetes</taxon>
        <taxon>Hypocreomycetidae</taxon>
        <taxon>Glomerellales</taxon>
        <taxon>Glomerellaceae</taxon>
        <taxon>Colletotrichum</taxon>
        <taxon>Colletotrichum gloeosporioides species complex</taxon>
    </lineage>
</organism>
<dbReference type="PANTHER" id="PTHR11647:SF1">
    <property type="entry name" value="COLLAPSIN RESPONSE MEDIATOR PROTEIN"/>
    <property type="match status" value="1"/>
</dbReference>
<dbReference type="Gene3D" id="3.20.20.140">
    <property type="entry name" value="Metal-dependent hydrolases"/>
    <property type="match status" value="2"/>
</dbReference>
<proteinExistence type="inferred from homology"/>
<gene>
    <name evidence="3" type="ORF">CGGC5_8694</name>
</gene>
<dbReference type="HOGENOM" id="CLU_015572_2_0_1"/>
<dbReference type="AlphaFoldDB" id="L2FZG3"/>
<dbReference type="GO" id="GO:0016810">
    <property type="term" value="F:hydrolase activity, acting on carbon-nitrogen (but not peptide) bonds"/>
    <property type="evidence" value="ECO:0007669"/>
    <property type="project" value="InterPro"/>
</dbReference>
<protein>
    <submittedName>
        <fullName evidence="3">Dihydropyrimidinase</fullName>
    </submittedName>
</protein>
<dbReference type="SUPFAM" id="SSF51338">
    <property type="entry name" value="Composite domain of metallo-dependent hydrolases"/>
    <property type="match status" value="1"/>
</dbReference>
<dbReference type="STRING" id="1213859.L2FZG3"/>